<dbReference type="AlphaFoldDB" id="A0A445FR07"/>
<feature type="signal peptide" evidence="1">
    <location>
        <begin position="1"/>
        <end position="18"/>
    </location>
</feature>
<proteinExistence type="predicted"/>
<accession>A0A445FR07</accession>
<keyword evidence="3" id="KW-1185">Reference proteome</keyword>
<comment type="caution">
    <text evidence="2">The sequence shown here is derived from an EMBL/GenBank/DDBJ whole genome shotgun (WGS) entry which is preliminary data.</text>
</comment>
<organism evidence="2 3">
    <name type="scientific">Glycine soja</name>
    <name type="common">Wild soybean</name>
    <dbReference type="NCBI Taxonomy" id="3848"/>
    <lineage>
        <taxon>Eukaryota</taxon>
        <taxon>Viridiplantae</taxon>
        <taxon>Streptophyta</taxon>
        <taxon>Embryophyta</taxon>
        <taxon>Tracheophyta</taxon>
        <taxon>Spermatophyta</taxon>
        <taxon>Magnoliopsida</taxon>
        <taxon>eudicotyledons</taxon>
        <taxon>Gunneridae</taxon>
        <taxon>Pentapetalae</taxon>
        <taxon>rosids</taxon>
        <taxon>fabids</taxon>
        <taxon>Fabales</taxon>
        <taxon>Fabaceae</taxon>
        <taxon>Papilionoideae</taxon>
        <taxon>50 kb inversion clade</taxon>
        <taxon>NPAAA clade</taxon>
        <taxon>indigoferoid/millettioid clade</taxon>
        <taxon>Phaseoleae</taxon>
        <taxon>Glycine</taxon>
        <taxon>Glycine subgen. Soja</taxon>
    </lineage>
</organism>
<dbReference type="PANTHER" id="PTHR21717">
    <property type="entry name" value="TELOMERIC REPEAT BINDING PROTEIN"/>
    <property type="match status" value="1"/>
</dbReference>
<dbReference type="Proteomes" id="UP000289340">
    <property type="component" value="Chromosome 18"/>
</dbReference>
<keyword evidence="1" id="KW-0732">Signal</keyword>
<dbReference type="InterPro" id="IPR031105">
    <property type="entry name" value="TRP_plant"/>
</dbReference>
<protein>
    <submittedName>
        <fullName evidence="2">Telomere repeat-binding protein 5</fullName>
    </submittedName>
</protein>
<reference evidence="2 3" key="1">
    <citation type="submission" date="2018-09" db="EMBL/GenBank/DDBJ databases">
        <title>A high-quality reference genome of wild soybean provides a powerful tool to mine soybean genomes.</title>
        <authorList>
            <person name="Xie M."/>
            <person name="Chung C.Y.L."/>
            <person name="Li M.-W."/>
            <person name="Wong F.-L."/>
            <person name="Chan T.-F."/>
            <person name="Lam H.-M."/>
        </authorList>
    </citation>
    <scope>NUCLEOTIDE SEQUENCE [LARGE SCALE GENOMIC DNA]</scope>
    <source>
        <strain evidence="3">cv. W05</strain>
        <tissue evidence="2">Hypocotyl of etiolated seedlings</tissue>
    </source>
</reference>
<dbReference type="Gene3D" id="1.10.246.220">
    <property type="match status" value="1"/>
</dbReference>
<name>A0A445FR07_GLYSO</name>
<gene>
    <name evidence="2" type="ORF">D0Y65_047942</name>
</gene>
<sequence>MSSFVSFLSFVVVSSAMSSPMNSQMSPFKAPRCPINLYTKSGMMLMLQAFENANHRTWADLKDKWKTLVQTSRIPPQQKRGKEEVLILKETVAKEKGHHGQGTTLRIIQGIEEALILKETVAKEKGHHGQGTTLRIIQGIEEALILKEICCLVLFMFTERKDQTMDNKIIVFTME</sequence>
<evidence type="ECO:0000256" key="1">
    <source>
        <dbReference type="SAM" id="SignalP"/>
    </source>
</evidence>
<feature type="chain" id="PRO_5019538123" evidence="1">
    <location>
        <begin position="19"/>
        <end position="175"/>
    </location>
</feature>
<dbReference type="PANTHER" id="PTHR21717:SF70">
    <property type="entry name" value="TELOMERE REPEAT-BINDING PROTEIN 2-RELATED"/>
    <property type="match status" value="1"/>
</dbReference>
<dbReference type="EMBL" id="QZWG01000018">
    <property type="protein sequence ID" value="RZB51318.1"/>
    <property type="molecule type" value="Genomic_DNA"/>
</dbReference>
<evidence type="ECO:0000313" key="3">
    <source>
        <dbReference type="Proteomes" id="UP000289340"/>
    </source>
</evidence>
<evidence type="ECO:0000313" key="2">
    <source>
        <dbReference type="EMBL" id="RZB51318.1"/>
    </source>
</evidence>